<keyword evidence="3" id="KW-1185">Reference proteome</keyword>
<dbReference type="EMBL" id="JACTVJ010000012">
    <property type="protein sequence ID" value="MBC9715736.1"/>
    <property type="molecule type" value="Genomic_DNA"/>
</dbReference>
<comment type="caution">
    <text evidence="2">The sequence shown here is derived from an EMBL/GenBank/DDBJ whole genome shotgun (WGS) entry which is preliminary data.</text>
</comment>
<protein>
    <submittedName>
        <fullName evidence="2">Uncharacterized protein</fullName>
    </submittedName>
</protein>
<proteinExistence type="predicted"/>
<accession>A0ABR7SML0</accession>
<evidence type="ECO:0000313" key="3">
    <source>
        <dbReference type="Proteomes" id="UP000642284"/>
    </source>
</evidence>
<organism evidence="2 3">
    <name type="scientific">Streptomyces polyasparticus</name>
    <dbReference type="NCBI Taxonomy" id="2767826"/>
    <lineage>
        <taxon>Bacteria</taxon>
        <taxon>Bacillati</taxon>
        <taxon>Actinomycetota</taxon>
        <taxon>Actinomycetes</taxon>
        <taxon>Kitasatosporales</taxon>
        <taxon>Streptomycetaceae</taxon>
        <taxon>Streptomyces</taxon>
    </lineage>
</organism>
<feature type="region of interest" description="Disordered" evidence="1">
    <location>
        <begin position="1"/>
        <end position="44"/>
    </location>
</feature>
<gene>
    <name evidence="2" type="ORF">H9Y04_24645</name>
</gene>
<reference evidence="2 3" key="1">
    <citation type="submission" date="2020-08" db="EMBL/GenBank/DDBJ databases">
        <title>Genemic of Streptomyces polyaspartic.</title>
        <authorList>
            <person name="Liu W."/>
        </authorList>
    </citation>
    <scope>NUCLEOTIDE SEQUENCE [LARGE SCALE GENOMIC DNA]</scope>
    <source>
        <strain evidence="2 3">TRM66268-LWL</strain>
    </source>
</reference>
<sequence length="92" mass="9241">MLLELLQPAGDGVPSFPSAAGEFAHGDPPAVPVGGDQSEDSFGFETQPPVAEQRVGDLREVISSHQAALDAVPEATHHAAPVAEECGAAAGG</sequence>
<evidence type="ECO:0000256" key="1">
    <source>
        <dbReference type="SAM" id="MobiDB-lite"/>
    </source>
</evidence>
<dbReference type="RefSeq" id="WP_187816203.1">
    <property type="nucleotide sequence ID" value="NZ_JACTVJ010000012.1"/>
</dbReference>
<name>A0ABR7SML0_9ACTN</name>
<evidence type="ECO:0000313" key="2">
    <source>
        <dbReference type="EMBL" id="MBC9715736.1"/>
    </source>
</evidence>
<dbReference type="Proteomes" id="UP000642284">
    <property type="component" value="Unassembled WGS sequence"/>
</dbReference>